<accession>F5HLA0</accession>
<dbReference type="InterPro" id="IPR036514">
    <property type="entry name" value="SGNH_hydro_sf"/>
</dbReference>
<evidence type="ECO:0000313" key="4">
    <source>
        <dbReference type="EMBL" id="EGK97061.1"/>
    </source>
</evidence>
<reference evidence="4" key="4">
    <citation type="journal article" date="2007" name="Genome Biol.">
        <title>Update of the Anopheles gambiae PEST genome assembly.</title>
        <authorList>
            <person name="Sharakhova M.V."/>
            <person name="Hammond M.P."/>
            <person name="Lobo N.F."/>
            <person name="Krzywinski J."/>
            <person name="Unger M.F."/>
            <person name="Hillenmeyer M.E."/>
            <person name="Bruggner R.V."/>
            <person name="Birney E."/>
            <person name="Collins F.H."/>
        </authorList>
    </citation>
    <scope>NUCLEOTIDE SEQUENCE</scope>
    <source>
        <strain evidence="4">PEST</strain>
    </source>
</reference>
<dbReference type="InterPro" id="IPR033447">
    <property type="entry name" value="OSK"/>
</dbReference>
<feature type="region of interest" description="Disordered" evidence="1">
    <location>
        <begin position="206"/>
        <end position="234"/>
    </location>
</feature>
<evidence type="ECO:0000256" key="2">
    <source>
        <dbReference type="SAM" id="Phobius"/>
    </source>
</evidence>
<dbReference type="PaxDb" id="7165-AGAP003545-PB"/>
<dbReference type="HOGENOM" id="CLU_045447_0_0_1"/>
<sequence>MGLLAPTTSCDGEEELQVQLRSVIITRSKAGATVDEIIGTASAIERRRIVLHWLSRVLMCVCVIVLYFTTVHVDDYRELTGVHLLDRFYTHSALLNYLFGMEGVWCSTDGAHGLMLWFCRTARTKHVVDMIQAQRSPRGGPGGSNYRRYMPRATGAPVNNFQYCYSTAGTQMGGPGTQMGGPGTVESQDLFGDMMPQPQPARPYRVRRAPRAERRHPYTRRSGGQQRSAGWRQSRSDELDFSMYGPSYHRHQLVGDDFFLAIAKWELGFSFDPGHDIDMSGLCISGLTLSEAAKRVEMAPFIADHVLVNVGTVDLLHGRAMIDLIHDFNQLVARFRERNVEPIMTTLTPIANSGGRTTMAERLLKLNEYICRTCPRTIDLWKHFVHADGTVRFECFQPGPRKVSGSIMPHVLWNKLGRQHMLGVLGNEIAAQLTTSEEWRYY</sequence>
<feature type="compositionally biased region" description="Polar residues" evidence="1">
    <location>
        <begin position="222"/>
        <end position="233"/>
    </location>
</feature>
<dbReference type="VEuPathDB" id="VectorBase:AGAP003545"/>
<dbReference type="Proteomes" id="UP000007062">
    <property type="component" value="Chromosome 2R"/>
</dbReference>
<evidence type="ECO:0000313" key="5">
    <source>
        <dbReference type="EnsemblMetazoa" id="AGAP003545-PB"/>
    </source>
</evidence>
<keyword evidence="6" id="KW-1185">Reference proteome</keyword>
<reference evidence="4 6" key="1">
    <citation type="journal article" date="2002" name="Science">
        <title>The genome sequence of the malaria mosquito Anopheles gambiae.</title>
        <authorList>
            <person name="Holt R.A."/>
            <person name="Subramanian G.M."/>
            <person name="Halpern A."/>
            <person name="Sutton G.G."/>
            <person name="Charlab R."/>
            <person name="Nusskern D.R."/>
            <person name="Wincker P."/>
            <person name="Clark A.G."/>
            <person name="Ribeiro J.M."/>
            <person name="Wides R."/>
            <person name="Salzberg S.L."/>
            <person name="Loftus B."/>
            <person name="Yandell M."/>
            <person name="Majoros W.H."/>
            <person name="Rusch D.B."/>
            <person name="Lai Z."/>
            <person name="Kraft C.L."/>
            <person name="Abril J.F."/>
            <person name="Anthouard V."/>
            <person name="Arensburger P."/>
            <person name="Atkinson P.W."/>
            <person name="Baden H."/>
            <person name="de Berardinis V."/>
            <person name="Baldwin D."/>
            <person name="Benes V."/>
            <person name="Biedler J."/>
            <person name="Blass C."/>
            <person name="Bolanos R."/>
            <person name="Boscus D."/>
            <person name="Barnstead M."/>
            <person name="Cai S."/>
            <person name="Center A."/>
            <person name="Chaturverdi K."/>
            <person name="Christophides G.K."/>
            <person name="Chrystal M.A."/>
            <person name="Clamp M."/>
            <person name="Cravchik A."/>
            <person name="Curwen V."/>
            <person name="Dana A."/>
            <person name="Delcher A."/>
            <person name="Dew I."/>
            <person name="Evans C.A."/>
            <person name="Flanigan M."/>
            <person name="Grundschober-Freimoser A."/>
            <person name="Friedli L."/>
            <person name="Gu Z."/>
            <person name="Guan P."/>
            <person name="Guigo R."/>
            <person name="Hillenmeyer M.E."/>
            <person name="Hladun S.L."/>
            <person name="Hogan J.R."/>
            <person name="Hong Y.S."/>
            <person name="Hoover J."/>
            <person name="Jaillon O."/>
            <person name="Ke Z."/>
            <person name="Kodira C."/>
            <person name="Kokoza E."/>
            <person name="Koutsos A."/>
            <person name="Letunic I."/>
            <person name="Levitsky A."/>
            <person name="Liang Y."/>
            <person name="Lin J.J."/>
            <person name="Lobo N.F."/>
            <person name="Lopez J.R."/>
            <person name="Malek J.A."/>
            <person name="McIntosh T.C."/>
            <person name="Meister S."/>
            <person name="Miller J."/>
            <person name="Mobarry C."/>
            <person name="Mongin E."/>
            <person name="Murphy S.D."/>
            <person name="O'Brochta D.A."/>
            <person name="Pfannkoch C."/>
            <person name="Qi R."/>
            <person name="Regier M.A."/>
            <person name="Remington K."/>
            <person name="Shao H."/>
            <person name="Sharakhova M.V."/>
            <person name="Sitter C.D."/>
            <person name="Shetty J."/>
            <person name="Smith T.J."/>
            <person name="Strong R."/>
            <person name="Sun J."/>
            <person name="Thomasova D."/>
            <person name="Ton L.Q."/>
            <person name="Topalis P."/>
            <person name="Tu Z."/>
            <person name="Unger M.F."/>
            <person name="Walenz B."/>
            <person name="Wang A."/>
            <person name="Wang J."/>
            <person name="Wang M."/>
            <person name="Wang X."/>
            <person name="Woodford K.J."/>
            <person name="Wortman J.R."/>
            <person name="Wu M."/>
            <person name="Yao A."/>
            <person name="Zdobnov E.M."/>
            <person name="Zhang H."/>
            <person name="Zhao Q."/>
            <person name="Zhao S."/>
            <person name="Zhu S.C."/>
            <person name="Zhimulev I."/>
            <person name="Coluzzi M."/>
            <person name="della Torre A."/>
            <person name="Roth C.W."/>
            <person name="Louis C."/>
            <person name="Kalush F."/>
            <person name="Mural R.J."/>
            <person name="Myers E.W."/>
            <person name="Adams M.D."/>
            <person name="Smith H.O."/>
            <person name="Broder S."/>
            <person name="Gardner M.J."/>
            <person name="Fraser C.M."/>
            <person name="Birney E."/>
            <person name="Bork P."/>
            <person name="Brey P.T."/>
            <person name="Venter J.C."/>
            <person name="Weissenbach J."/>
            <person name="Kafatos F.C."/>
            <person name="Collins F.H."/>
            <person name="Hoffman S.L."/>
        </authorList>
    </citation>
    <scope>NUCLEOTIDE SEQUENCE [LARGE SCALE GENOMIC DNA]</scope>
    <source>
        <strain evidence="4 6">PEST</strain>
    </source>
</reference>
<keyword evidence="2" id="KW-0472">Membrane</keyword>
<evidence type="ECO:0000259" key="3">
    <source>
        <dbReference type="Pfam" id="PF17182"/>
    </source>
</evidence>
<keyword evidence="2" id="KW-0812">Transmembrane</keyword>
<dbReference type="AlphaFoldDB" id="F5HLA0"/>
<dbReference type="STRING" id="7165.F5HLA0"/>
<reference evidence="4 5" key="3">
    <citation type="journal article" date="2004" name="Trends Parasitol.">
        <title>The Anopheles gambiae genome: an update.</title>
        <authorList>
            <person name="Mongin E."/>
            <person name="Louis C."/>
            <person name="Holt R.A."/>
            <person name="Birney E."/>
            <person name="Collins F.H."/>
        </authorList>
    </citation>
    <scope>NUCLEOTIDE SEQUENCE</scope>
    <source>
        <strain evidence="4 5">PEST</strain>
    </source>
</reference>
<gene>
    <name evidence="5" type="primary">1274203</name>
    <name evidence="4" type="ORF">AgaP_AGAP003545</name>
</gene>
<dbReference type="EMBL" id="AAAB01008888">
    <property type="protein sequence ID" value="EGK97061.1"/>
    <property type="molecule type" value="Genomic_DNA"/>
</dbReference>
<dbReference type="InterPro" id="IPR041966">
    <property type="entry name" value="LOTUS-like"/>
</dbReference>
<dbReference type="eggNOG" id="ENOG502SUPD">
    <property type="taxonomic scope" value="Eukaryota"/>
</dbReference>
<reference evidence="4" key="2">
    <citation type="submission" date="2002-03" db="EMBL/GenBank/DDBJ databases">
        <authorList>
            <consortium name="The Anopheles Genome Sequencing Consortium"/>
        </authorList>
    </citation>
    <scope>NUCLEOTIDE SEQUENCE</scope>
    <source>
        <strain evidence="4">PEST</strain>
    </source>
</reference>
<proteinExistence type="predicted"/>
<dbReference type="Pfam" id="PF17182">
    <property type="entry name" value="OSK"/>
    <property type="match status" value="1"/>
</dbReference>
<dbReference type="EnsemblMetazoa" id="AGAP003545-RB">
    <property type="protein sequence ID" value="AGAP003545-PB"/>
    <property type="gene ID" value="AGAP003545"/>
</dbReference>
<reference evidence="5" key="6">
    <citation type="submission" date="2021-01" db="UniProtKB">
        <authorList>
            <consortium name="EnsemblMetazoa"/>
        </authorList>
    </citation>
    <scope>IDENTIFICATION</scope>
    <source>
        <strain evidence="5">PEST</strain>
    </source>
</reference>
<dbReference type="SUPFAM" id="SSF52266">
    <property type="entry name" value="SGNH hydrolase"/>
    <property type="match status" value="1"/>
</dbReference>
<dbReference type="VEuPathDB" id="VectorBase:AGAMI1_009814"/>
<name>F5HLA0_ANOGA</name>
<feature type="transmembrane region" description="Helical" evidence="2">
    <location>
        <begin position="49"/>
        <end position="68"/>
    </location>
</feature>
<evidence type="ECO:0000256" key="1">
    <source>
        <dbReference type="SAM" id="MobiDB-lite"/>
    </source>
</evidence>
<feature type="domain" description="OSK" evidence="3">
    <location>
        <begin position="241"/>
        <end position="430"/>
    </location>
</feature>
<dbReference type="Gene3D" id="3.30.420.610">
    <property type="entry name" value="LOTUS domain-like"/>
    <property type="match status" value="1"/>
</dbReference>
<reference evidence="4" key="5">
    <citation type="submission" date="2011-05" db="EMBL/GenBank/DDBJ databases">
        <authorList>
            <consortium name="VectorBase"/>
        </authorList>
    </citation>
    <scope>NUCLEOTIDE SEQUENCE</scope>
    <source>
        <strain evidence="4">PEST</strain>
    </source>
</reference>
<evidence type="ECO:0000313" key="6">
    <source>
        <dbReference type="Proteomes" id="UP000007062"/>
    </source>
</evidence>
<organism evidence="4">
    <name type="scientific">Anopheles gambiae</name>
    <name type="common">African malaria mosquito</name>
    <dbReference type="NCBI Taxonomy" id="7165"/>
    <lineage>
        <taxon>Eukaryota</taxon>
        <taxon>Metazoa</taxon>
        <taxon>Ecdysozoa</taxon>
        <taxon>Arthropoda</taxon>
        <taxon>Hexapoda</taxon>
        <taxon>Insecta</taxon>
        <taxon>Pterygota</taxon>
        <taxon>Neoptera</taxon>
        <taxon>Endopterygota</taxon>
        <taxon>Diptera</taxon>
        <taxon>Nematocera</taxon>
        <taxon>Culicoidea</taxon>
        <taxon>Culicidae</taxon>
        <taxon>Anophelinae</taxon>
        <taxon>Anopheles</taxon>
    </lineage>
</organism>
<keyword evidence="2" id="KW-1133">Transmembrane helix</keyword>
<protein>
    <submittedName>
        <fullName evidence="4">AGAP003545-PB</fullName>
    </submittedName>
</protein>
<dbReference type="Gene3D" id="3.40.50.1110">
    <property type="entry name" value="SGNH hydrolase"/>
    <property type="match status" value="1"/>
</dbReference>